<dbReference type="InterPro" id="IPR002524">
    <property type="entry name" value="Cation_efflux"/>
</dbReference>
<evidence type="ECO:0000313" key="12">
    <source>
        <dbReference type="Proteomes" id="UP000319257"/>
    </source>
</evidence>
<evidence type="ECO:0000256" key="8">
    <source>
        <dbReference type="SAM" id="Phobius"/>
    </source>
</evidence>
<dbReference type="Gene3D" id="3.30.70.1350">
    <property type="entry name" value="Cation efflux protein, cytoplasmic domain"/>
    <property type="match status" value="1"/>
</dbReference>
<dbReference type="GeneID" id="41972793"/>
<dbReference type="SUPFAM" id="SSF160240">
    <property type="entry name" value="Cation efflux protein cytoplasmic domain-like"/>
    <property type="match status" value="1"/>
</dbReference>
<dbReference type="InterPro" id="IPR027470">
    <property type="entry name" value="Cation_efflux_CTD"/>
</dbReference>
<dbReference type="InterPro" id="IPR050291">
    <property type="entry name" value="CDF_Transporter"/>
</dbReference>
<dbReference type="Pfam" id="PF16916">
    <property type="entry name" value="ZT_dimer"/>
    <property type="match status" value="1"/>
</dbReference>
<feature type="transmembrane region" description="Helical" evidence="8">
    <location>
        <begin position="172"/>
        <end position="192"/>
    </location>
</feature>
<dbReference type="GO" id="GO:0008324">
    <property type="term" value="F:monoatomic cation transmembrane transporter activity"/>
    <property type="evidence" value="ECO:0007669"/>
    <property type="project" value="InterPro"/>
</dbReference>
<accession>A0A507B7P8</accession>
<sequence length="469" mass="52294">MNNNNMAGTESHNPSQSAARDEQDDAITPVTAPTSPMEGGVKGKVIDEKKDDITPAPTEPAEASVRTATATSVDYNASDPLNFGRHRRDNVTQRQMKIDHPDGNKRKLKKFYTRQNDLIDQFLGADDEERLAVEEDVRMGPKIKFAVNASFVANFCLFVIQLYAAISTGSLSLFATAADAFMDLVSSFVMLITSKLAARPSVYKYPVGRKRIETIGIILFCALMTTVAIQLLVESARTLGGGAHDAKDLHIVPLIFVGIAIASKGSLMVYCFAYRKYPSVHVFFVDHRNDIVVNIFGLVMSIVGDRFVWYLDPIGAICIALLILFSWVSNAFEQVWLLVGKSAPNEFISKLIYMTMTHDGQIMKVDTQCRAYHAGQKYYVEVDIVMDENLPLKISHDVGQSLQRKLEGLADVERAFVHVDYEHEHDISTEHKPLYEAKTKEKRSIRDVMLAGKKRIQDLLPGNDRAETA</sequence>
<evidence type="ECO:0000313" key="11">
    <source>
        <dbReference type="EMBL" id="TPX14654.1"/>
    </source>
</evidence>
<dbReference type="Pfam" id="PF01545">
    <property type="entry name" value="Cation_efflux"/>
    <property type="match status" value="1"/>
</dbReference>
<name>A0A507B7P8_9PEZI</name>
<gene>
    <name evidence="11" type="ORF">E0L32_005346</name>
</gene>
<feature type="compositionally biased region" description="Polar residues" evidence="7">
    <location>
        <begin position="1"/>
        <end position="18"/>
    </location>
</feature>
<dbReference type="InterPro" id="IPR027469">
    <property type="entry name" value="Cation_efflux_TMD_sf"/>
</dbReference>
<feature type="transmembrane region" description="Helical" evidence="8">
    <location>
        <begin position="212"/>
        <end position="231"/>
    </location>
</feature>
<evidence type="ECO:0000256" key="2">
    <source>
        <dbReference type="ARBA" id="ARBA00022448"/>
    </source>
</evidence>
<evidence type="ECO:0000256" key="1">
    <source>
        <dbReference type="ARBA" id="ARBA00004127"/>
    </source>
</evidence>
<dbReference type="AlphaFoldDB" id="A0A507B7P8"/>
<dbReference type="NCBIfam" id="TIGR01297">
    <property type="entry name" value="CDF"/>
    <property type="match status" value="1"/>
</dbReference>
<evidence type="ECO:0000256" key="4">
    <source>
        <dbReference type="ARBA" id="ARBA00022989"/>
    </source>
</evidence>
<dbReference type="GO" id="GO:0012505">
    <property type="term" value="C:endomembrane system"/>
    <property type="evidence" value="ECO:0007669"/>
    <property type="project" value="UniProtKB-SubCell"/>
</dbReference>
<evidence type="ECO:0000256" key="5">
    <source>
        <dbReference type="ARBA" id="ARBA00023065"/>
    </source>
</evidence>
<dbReference type="InterPro" id="IPR036837">
    <property type="entry name" value="Cation_efflux_CTD_sf"/>
</dbReference>
<dbReference type="FunFam" id="3.30.70.1350:FF:000001">
    <property type="entry name" value="Metal tolerance protein 11"/>
    <property type="match status" value="1"/>
</dbReference>
<dbReference type="GO" id="GO:0016020">
    <property type="term" value="C:membrane"/>
    <property type="evidence" value="ECO:0007669"/>
    <property type="project" value="InterPro"/>
</dbReference>
<feature type="domain" description="Cation efflux protein cytoplasmic" evidence="10">
    <location>
        <begin position="369"/>
        <end position="420"/>
    </location>
</feature>
<keyword evidence="2" id="KW-0813">Transport</keyword>
<dbReference type="OrthoDB" id="78296at2759"/>
<dbReference type="GO" id="GO:0030003">
    <property type="term" value="P:intracellular monoatomic cation homeostasis"/>
    <property type="evidence" value="ECO:0007669"/>
    <property type="project" value="UniProtKB-ARBA"/>
</dbReference>
<feature type="transmembrane region" description="Helical" evidence="8">
    <location>
        <begin position="251"/>
        <end position="270"/>
    </location>
</feature>
<comment type="subcellular location">
    <subcellularLocation>
        <location evidence="1">Endomembrane system</location>
        <topology evidence="1">Multi-pass membrane protein</topology>
    </subcellularLocation>
</comment>
<dbReference type="Proteomes" id="UP000319257">
    <property type="component" value="Unassembled WGS sequence"/>
</dbReference>
<evidence type="ECO:0000259" key="9">
    <source>
        <dbReference type="Pfam" id="PF01545"/>
    </source>
</evidence>
<evidence type="ECO:0000256" key="3">
    <source>
        <dbReference type="ARBA" id="ARBA00022692"/>
    </source>
</evidence>
<proteinExistence type="predicted"/>
<dbReference type="EMBL" id="SKBQ01000027">
    <property type="protein sequence ID" value="TPX14654.1"/>
    <property type="molecule type" value="Genomic_DNA"/>
</dbReference>
<dbReference type="FunFam" id="1.20.1510.10:FF:000005">
    <property type="entry name" value="Putative Cation diffusion facilitator 1"/>
    <property type="match status" value="1"/>
</dbReference>
<feature type="region of interest" description="Disordered" evidence="7">
    <location>
        <begin position="1"/>
        <end position="67"/>
    </location>
</feature>
<reference evidence="11 12" key="1">
    <citation type="submission" date="2019-06" db="EMBL/GenBank/DDBJ databases">
        <title>Draft genome sequence of the filamentous fungus Phialemoniopsis curvata isolated from diesel fuel.</title>
        <authorList>
            <person name="Varaljay V.A."/>
            <person name="Lyon W.J."/>
            <person name="Crouch A.L."/>
            <person name="Drake C.E."/>
            <person name="Hollomon J.M."/>
            <person name="Nadeau L.J."/>
            <person name="Nunn H.S."/>
            <person name="Stevenson B.S."/>
            <person name="Bojanowski C.L."/>
            <person name="Crookes-Goodson W.J."/>
        </authorList>
    </citation>
    <scope>NUCLEOTIDE SEQUENCE [LARGE SCALE GENOMIC DNA]</scope>
    <source>
        <strain evidence="11 12">D216</strain>
    </source>
</reference>
<keyword evidence="6 8" id="KW-0472">Membrane</keyword>
<keyword evidence="5" id="KW-0406">Ion transport</keyword>
<feature type="domain" description="Cation efflux protein transmembrane" evidence="9">
    <location>
        <begin position="149"/>
        <end position="337"/>
    </location>
</feature>
<protein>
    <submittedName>
        <fullName evidence="11">Uncharacterized protein</fullName>
    </submittedName>
</protein>
<keyword evidence="3 8" id="KW-0812">Transmembrane</keyword>
<dbReference type="PANTHER" id="PTHR43840:SF13">
    <property type="entry name" value="CATION EFFLUX PROTEIN CYTOPLASMIC DOMAIN-CONTAINING PROTEIN"/>
    <property type="match status" value="1"/>
</dbReference>
<keyword evidence="12" id="KW-1185">Reference proteome</keyword>
<evidence type="ECO:0000259" key="10">
    <source>
        <dbReference type="Pfam" id="PF16916"/>
    </source>
</evidence>
<dbReference type="Gene3D" id="1.20.1510.10">
    <property type="entry name" value="Cation efflux protein transmembrane domain"/>
    <property type="match status" value="1"/>
</dbReference>
<dbReference type="InterPro" id="IPR058533">
    <property type="entry name" value="Cation_efflux_TM"/>
</dbReference>
<feature type="transmembrane region" description="Helical" evidence="8">
    <location>
        <begin position="314"/>
        <end position="332"/>
    </location>
</feature>
<dbReference type="PANTHER" id="PTHR43840">
    <property type="entry name" value="MITOCHONDRIAL METAL TRANSPORTER 1-RELATED"/>
    <property type="match status" value="1"/>
</dbReference>
<dbReference type="SUPFAM" id="SSF161111">
    <property type="entry name" value="Cation efflux protein transmembrane domain-like"/>
    <property type="match status" value="1"/>
</dbReference>
<feature type="transmembrane region" description="Helical" evidence="8">
    <location>
        <begin position="145"/>
        <end position="166"/>
    </location>
</feature>
<dbReference type="InParanoid" id="A0A507B7P8"/>
<organism evidence="11 12">
    <name type="scientific">Thyridium curvatum</name>
    <dbReference type="NCBI Taxonomy" id="1093900"/>
    <lineage>
        <taxon>Eukaryota</taxon>
        <taxon>Fungi</taxon>
        <taxon>Dikarya</taxon>
        <taxon>Ascomycota</taxon>
        <taxon>Pezizomycotina</taxon>
        <taxon>Sordariomycetes</taxon>
        <taxon>Sordariomycetidae</taxon>
        <taxon>Thyridiales</taxon>
        <taxon>Thyridiaceae</taxon>
        <taxon>Thyridium</taxon>
    </lineage>
</organism>
<keyword evidence="4 8" id="KW-1133">Transmembrane helix</keyword>
<evidence type="ECO:0000256" key="6">
    <source>
        <dbReference type="ARBA" id="ARBA00023136"/>
    </source>
</evidence>
<feature type="compositionally biased region" description="Basic and acidic residues" evidence="7">
    <location>
        <begin position="44"/>
        <end position="53"/>
    </location>
</feature>
<dbReference type="GO" id="GO:0098771">
    <property type="term" value="P:inorganic ion homeostasis"/>
    <property type="evidence" value="ECO:0007669"/>
    <property type="project" value="UniProtKB-ARBA"/>
</dbReference>
<evidence type="ECO:0000256" key="7">
    <source>
        <dbReference type="SAM" id="MobiDB-lite"/>
    </source>
</evidence>
<comment type="caution">
    <text evidence="11">The sequence shown here is derived from an EMBL/GenBank/DDBJ whole genome shotgun (WGS) entry which is preliminary data.</text>
</comment>
<dbReference type="STRING" id="1093900.A0A507B7P8"/>
<dbReference type="RefSeq" id="XP_030996365.1">
    <property type="nucleotide sequence ID" value="XM_031139857.1"/>
</dbReference>